<dbReference type="Pfam" id="PF08022">
    <property type="entry name" value="FAD_binding_8"/>
    <property type="match status" value="1"/>
</dbReference>
<dbReference type="EC" id="1.16.1.9" evidence="3"/>
<feature type="domain" description="FAD-binding FR-type" evidence="15">
    <location>
        <begin position="329"/>
        <end position="478"/>
    </location>
</feature>
<gene>
    <name evidence="16" type="ORF">B7463_g5674</name>
</gene>
<comment type="catalytic activity">
    <reaction evidence="12">
        <text>2 a Fe(II)-siderophore + NADP(+) + H(+) = 2 a Fe(III)-siderophore + NADPH</text>
        <dbReference type="Rhea" id="RHEA:28795"/>
        <dbReference type="Rhea" id="RHEA-COMP:11342"/>
        <dbReference type="Rhea" id="RHEA-COMP:11344"/>
        <dbReference type="ChEBI" id="CHEBI:15378"/>
        <dbReference type="ChEBI" id="CHEBI:29033"/>
        <dbReference type="ChEBI" id="CHEBI:29034"/>
        <dbReference type="ChEBI" id="CHEBI:57783"/>
        <dbReference type="ChEBI" id="CHEBI:58349"/>
        <dbReference type="EC" id="1.16.1.9"/>
    </reaction>
</comment>
<dbReference type="Pfam" id="PF08030">
    <property type="entry name" value="NAD_binding_6"/>
    <property type="match status" value="1"/>
</dbReference>
<dbReference type="CDD" id="cd06186">
    <property type="entry name" value="NOX_Duox_like_FAD_NADP"/>
    <property type="match status" value="1"/>
</dbReference>
<dbReference type="InterPro" id="IPR013112">
    <property type="entry name" value="FAD-bd_8"/>
</dbReference>
<dbReference type="InterPro" id="IPR017927">
    <property type="entry name" value="FAD-bd_FR_type"/>
</dbReference>
<feature type="non-terminal residue" evidence="16">
    <location>
        <position position="1"/>
    </location>
</feature>
<dbReference type="PROSITE" id="PS51384">
    <property type="entry name" value="FAD_FR"/>
    <property type="match status" value="1"/>
</dbReference>
<proteinExistence type="inferred from homology"/>
<dbReference type="GO" id="GO:0015677">
    <property type="term" value="P:copper ion import"/>
    <property type="evidence" value="ECO:0007669"/>
    <property type="project" value="TreeGrafter"/>
</dbReference>
<feature type="non-terminal residue" evidence="16">
    <location>
        <position position="631"/>
    </location>
</feature>
<dbReference type="Proteomes" id="UP000258309">
    <property type="component" value="Unassembled WGS sequence"/>
</dbReference>
<dbReference type="GO" id="GO:0005886">
    <property type="term" value="C:plasma membrane"/>
    <property type="evidence" value="ECO:0007669"/>
    <property type="project" value="UniProtKB-SubCell"/>
</dbReference>
<evidence type="ECO:0000256" key="12">
    <source>
        <dbReference type="ARBA" id="ARBA00048483"/>
    </source>
</evidence>
<organism evidence="16 17">
    <name type="scientific">Scytalidium lignicola</name>
    <name type="common">Hyphomycete</name>
    <dbReference type="NCBI Taxonomy" id="5539"/>
    <lineage>
        <taxon>Eukaryota</taxon>
        <taxon>Fungi</taxon>
        <taxon>Dikarya</taxon>
        <taxon>Ascomycota</taxon>
        <taxon>Pezizomycotina</taxon>
        <taxon>Leotiomycetes</taxon>
        <taxon>Leotiomycetes incertae sedis</taxon>
        <taxon>Scytalidium</taxon>
    </lineage>
</organism>
<evidence type="ECO:0000256" key="4">
    <source>
        <dbReference type="ARBA" id="ARBA00022448"/>
    </source>
</evidence>
<dbReference type="GO" id="GO:0006826">
    <property type="term" value="P:iron ion transport"/>
    <property type="evidence" value="ECO:0007669"/>
    <property type="project" value="TreeGrafter"/>
</dbReference>
<dbReference type="InterPro" id="IPR013130">
    <property type="entry name" value="Fe3_Rdtase_TM_dom"/>
</dbReference>
<evidence type="ECO:0000256" key="13">
    <source>
        <dbReference type="SAM" id="MobiDB-lite"/>
    </source>
</evidence>
<keyword evidence="8 14" id="KW-1133">Transmembrane helix</keyword>
<keyword evidence="9" id="KW-0560">Oxidoreductase</keyword>
<evidence type="ECO:0000256" key="1">
    <source>
        <dbReference type="ARBA" id="ARBA00004651"/>
    </source>
</evidence>
<feature type="transmembrane region" description="Helical" evidence="14">
    <location>
        <begin position="151"/>
        <end position="172"/>
    </location>
</feature>
<dbReference type="InterPro" id="IPR013121">
    <property type="entry name" value="Fe_red_NAD-bd_6"/>
</dbReference>
<keyword evidence="11 14" id="KW-0472">Membrane</keyword>
<evidence type="ECO:0000256" key="8">
    <source>
        <dbReference type="ARBA" id="ARBA00022989"/>
    </source>
</evidence>
<dbReference type="OMA" id="HLARIMF"/>
<feature type="transmembrane region" description="Helical" evidence="14">
    <location>
        <begin position="66"/>
        <end position="84"/>
    </location>
</feature>
<keyword evidence="6 14" id="KW-0812">Transmembrane</keyword>
<evidence type="ECO:0000256" key="14">
    <source>
        <dbReference type="SAM" id="Phobius"/>
    </source>
</evidence>
<dbReference type="SFLD" id="SFLDG01168">
    <property type="entry name" value="Ferric_reductase_subgroup_(FRE"/>
    <property type="match status" value="1"/>
</dbReference>
<sequence>MRFHGHQDGLLHFHQIREAATSSIISHASPTPTPTPTQNEPNPTIAPYSTALNGVSQDIDNEIRDILFWSVGVLALLILLVRLVEMFQAHLRHLFAMSATKEQQMFWAQNHSTWWPRFKKTLLYAPLLNKRHNREFKLSSAMNMGTLPSRFHSILIFLYLCSNVTYMLILGYDREDKYSIVAELRGRTGILAVVNMVPLIILAGRNNPLIPLLKISFDTYNLFHRWIGRTVVLESVIHTICWAYVRHEAYGWSGVWAAIGDDPFIGYGTVGTIAMILIVLGSLSPVRHAFYETFLNCHILFAIAAVVGVWVHCDVAHIWWVSYVKVFAAFWIADRVARMWRIIYYNYSRKGWTDATIETMAGGACRVTLHLPRHVHVKPGSHAYLRFAKINIWESHPFSIAWVEHEPKNTALPIAEKADSTFTSAGLDPSQLKSSVSFVIHAQTGVTRRLLNLATSSPSQRVSVKACFEGPYGGHHSLASYGHCVLFAGSSGITHQMPYIHDLLHGFHDGTCATRRITLIWIIRDTEHLEWIRPWIDVLLRMPRRREMLTIKIFVTRPKHVDEIRSASQTVYMYPGRPNVPLLLEQEVKDQVGAMCVTVCGPGGLADNVRQAVRMVQDRGAVDFIEESFTW</sequence>
<feature type="region of interest" description="Disordered" evidence="13">
    <location>
        <begin position="26"/>
        <end position="46"/>
    </location>
</feature>
<dbReference type="EMBL" id="NCSJ02000095">
    <property type="protein sequence ID" value="RFU30664.1"/>
    <property type="molecule type" value="Genomic_DNA"/>
</dbReference>
<evidence type="ECO:0000256" key="7">
    <source>
        <dbReference type="ARBA" id="ARBA00022982"/>
    </source>
</evidence>
<protein>
    <recommendedName>
        <fullName evidence="3">ferric-chelate reductase (NADPH)</fullName>
        <ecNumber evidence="3">1.16.1.9</ecNumber>
    </recommendedName>
</protein>
<dbReference type="InterPro" id="IPR039261">
    <property type="entry name" value="FNR_nucleotide-bd"/>
</dbReference>
<dbReference type="Gene3D" id="3.40.50.80">
    <property type="entry name" value="Nucleotide-binding domain of ferredoxin-NADP reductase (FNR) module"/>
    <property type="match status" value="1"/>
</dbReference>
<dbReference type="GO" id="GO:0006879">
    <property type="term" value="P:intracellular iron ion homeostasis"/>
    <property type="evidence" value="ECO:0007669"/>
    <property type="project" value="TreeGrafter"/>
</dbReference>
<dbReference type="GO" id="GO:0052851">
    <property type="term" value="F:ferric-chelate reductase (NADPH) activity"/>
    <property type="evidence" value="ECO:0007669"/>
    <property type="project" value="UniProtKB-EC"/>
</dbReference>
<keyword evidence="4" id="KW-0813">Transport</keyword>
<keyword evidence="17" id="KW-1185">Reference proteome</keyword>
<evidence type="ECO:0000256" key="3">
    <source>
        <dbReference type="ARBA" id="ARBA00012668"/>
    </source>
</evidence>
<evidence type="ECO:0000256" key="6">
    <source>
        <dbReference type="ARBA" id="ARBA00022692"/>
    </source>
</evidence>
<dbReference type="PANTHER" id="PTHR32361:SF12">
    <property type="entry name" value="PUTATIVE (AFU_ORTHOLOGUE AFUA_1G14340)-RELATED"/>
    <property type="match status" value="1"/>
</dbReference>
<evidence type="ECO:0000256" key="10">
    <source>
        <dbReference type="ARBA" id="ARBA00023065"/>
    </source>
</evidence>
<comment type="subcellular location">
    <subcellularLocation>
        <location evidence="1">Cell membrane</location>
        <topology evidence="1">Multi-pass membrane protein</topology>
    </subcellularLocation>
</comment>
<evidence type="ECO:0000313" key="17">
    <source>
        <dbReference type="Proteomes" id="UP000258309"/>
    </source>
</evidence>
<evidence type="ECO:0000256" key="5">
    <source>
        <dbReference type="ARBA" id="ARBA00022475"/>
    </source>
</evidence>
<evidence type="ECO:0000256" key="2">
    <source>
        <dbReference type="ARBA" id="ARBA00006278"/>
    </source>
</evidence>
<reference evidence="16 17" key="1">
    <citation type="submission" date="2018-05" db="EMBL/GenBank/DDBJ databases">
        <title>Draft genome sequence of Scytalidium lignicola DSM 105466, a ubiquitous saprotrophic fungus.</title>
        <authorList>
            <person name="Buettner E."/>
            <person name="Gebauer A.M."/>
            <person name="Hofrichter M."/>
            <person name="Liers C."/>
            <person name="Kellner H."/>
        </authorList>
    </citation>
    <scope>NUCLEOTIDE SEQUENCE [LARGE SCALE GENOMIC DNA]</scope>
    <source>
        <strain evidence="16 17">DSM 105466</strain>
    </source>
</reference>
<evidence type="ECO:0000313" key="16">
    <source>
        <dbReference type="EMBL" id="RFU30664.1"/>
    </source>
</evidence>
<comment type="similarity">
    <text evidence="2">Belongs to the ferric reductase (FRE) family.</text>
</comment>
<dbReference type="SUPFAM" id="SSF52343">
    <property type="entry name" value="Ferredoxin reductase-like, C-terminal NADP-linked domain"/>
    <property type="match status" value="1"/>
</dbReference>
<dbReference type="PANTHER" id="PTHR32361">
    <property type="entry name" value="FERRIC/CUPRIC REDUCTASE TRANSMEMBRANE COMPONENT"/>
    <property type="match status" value="1"/>
</dbReference>
<keyword evidence="10" id="KW-0406">Ion transport</keyword>
<dbReference type="OrthoDB" id="4494341at2759"/>
<feature type="transmembrane region" description="Helical" evidence="14">
    <location>
        <begin position="293"/>
        <end position="311"/>
    </location>
</feature>
<accession>A0A3E2HB73</accession>
<evidence type="ECO:0000256" key="11">
    <source>
        <dbReference type="ARBA" id="ARBA00023136"/>
    </source>
</evidence>
<keyword evidence="5" id="KW-1003">Cell membrane</keyword>
<dbReference type="STRING" id="5539.A0A3E2HB73"/>
<dbReference type="InterPro" id="IPR051410">
    <property type="entry name" value="Ferric/Cupric_Reductase"/>
</dbReference>
<feature type="transmembrane region" description="Helical" evidence="14">
    <location>
        <begin position="265"/>
        <end position="286"/>
    </location>
</feature>
<dbReference type="SFLD" id="SFLDS00052">
    <property type="entry name" value="Ferric_Reductase_Domain"/>
    <property type="match status" value="1"/>
</dbReference>
<feature type="transmembrane region" description="Helical" evidence="14">
    <location>
        <begin position="184"/>
        <end position="205"/>
    </location>
</feature>
<name>A0A3E2HB73_SCYLI</name>
<dbReference type="InterPro" id="IPR017938">
    <property type="entry name" value="Riboflavin_synthase-like_b-brl"/>
</dbReference>
<evidence type="ECO:0000259" key="15">
    <source>
        <dbReference type="PROSITE" id="PS51384"/>
    </source>
</evidence>
<comment type="caution">
    <text evidence="16">The sequence shown here is derived from an EMBL/GenBank/DDBJ whole genome shotgun (WGS) entry which is preliminary data.</text>
</comment>
<dbReference type="Pfam" id="PF01794">
    <property type="entry name" value="Ferric_reduct"/>
    <property type="match status" value="1"/>
</dbReference>
<dbReference type="AlphaFoldDB" id="A0A3E2HB73"/>
<dbReference type="SUPFAM" id="SSF63380">
    <property type="entry name" value="Riboflavin synthase domain-like"/>
    <property type="match status" value="1"/>
</dbReference>
<evidence type="ECO:0000256" key="9">
    <source>
        <dbReference type="ARBA" id="ARBA00023002"/>
    </source>
</evidence>
<keyword evidence="7" id="KW-0249">Electron transport</keyword>